<dbReference type="KEGG" id="aqu:109580134"/>
<keyword evidence="15" id="KW-1207">Sterol metabolism</keyword>
<dbReference type="GeneID" id="109580134"/>
<dbReference type="PANTHER" id="PTHR13101">
    <property type="entry name" value="PHOSPHOMEVALONATE KINASE"/>
    <property type="match status" value="1"/>
</dbReference>
<keyword evidence="5" id="KW-0444">Lipid biosynthesis</keyword>
<evidence type="ECO:0000256" key="13">
    <source>
        <dbReference type="ARBA" id="ARBA00023011"/>
    </source>
</evidence>
<dbReference type="EnsemblMetazoa" id="XM_020006508.1">
    <property type="protein sequence ID" value="XP_019862067.1"/>
    <property type="gene ID" value="LOC109580134"/>
</dbReference>
<evidence type="ECO:0000313" key="18">
    <source>
        <dbReference type="EnsemblMetazoa" id="XP_019862067.1"/>
    </source>
</evidence>
<keyword evidence="7" id="KW-0808">Transferase</keyword>
<dbReference type="InterPro" id="IPR005919">
    <property type="entry name" value="Pmev_kin_anim"/>
</dbReference>
<protein>
    <recommendedName>
        <fullName evidence="17">Phosphomevalonate kinase</fullName>
        <ecNumber evidence="3">2.7.4.2</ecNumber>
    </recommendedName>
</protein>
<comment type="pathway">
    <text evidence="2">Isoprenoid biosynthesis; isopentenyl diphosphate biosynthesis via mevalonate pathway; isopentenyl diphosphate from (R)-mevalonate: step 2/3.</text>
</comment>
<evidence type="ECO:0000256" key="4">
    <source>
        <dbReference type="ARBA" id="ARBA00022490"/>
    </source>
</evidence>
<reference evidence="19" key="1">
    <citation type="journal article" date="2010" name="Nature">
        <title>The Amphimedon queenslandica genome and the evolution of animal complexity.</title>
        <authorList>
            <person name="Srivastava M."/>
            <person name="Simakov O."/>
            <person name="Chapman J."/>
            <person name="Fahey B."/>
            <person name="Gauthier M.E."/>
            <person name="Mitros T."/>
            <person name="Richards G.S."/>
            <person name="Conaco C."/>
            <person name="Dacre M."/>
            <person name="Hellsten U."/>
            <person name="Larroux C."/>
            <person name="Putnam N.H."/>
            <person name="Stanke M."/>
            <person name="Adamska M."/>
            <person name="Darling A."/>
            <person name="Degnan S.M."/>
            <person name="Oakley T.H."/>
            <person name="Plachetzki D.C."/>
            <person name="Zhai Y."/>
            <person name="Adamski M."/>
            <person name="Calcino A."/>
            <person name="Cummins S.F."/>
            <person name="Goodstein D.M."/>
            <person name="Harris C."/>
            <person name="Jackson D.J."/>
            <person name="Leys S.P."/>
            <person name="Shu S."/>
            <person name="Woodcroft B.J."/>
            <person name="Vervoort M."/>
            <person name="Kosik K.S."/>
            <person name="Manning G."/>
            <person name="Degnan B.M."/>
            <person name="Rokhsar D.S."/>
        </authorList>
    </citation>
    <scope>NUCLEOTIDE SEQUENCE [LARGE SCALE GENOMIC DNA]</scope>
</reference>
<dbReference type="GO" id="GO:0019287">
    <property type="term" value="P:isopentenyl diphosphate biosynthetic process, mevalonate pathway"/>
    <property type="evidence" value="ECO:0007669"/>
    <property type="project" value="TreeGrafter"/>
</dbReference>
<evidence type="ECO:0000256" key="12">
    <source>
        <dbReference type="ARBA" id="ARBA00022955"/>
    </source>
</evidence>
<evidence type="ECO:0000313" key="19">
    <source>
        <dbReference type="Proteomes" id="UP000007879"/>
    </source>
</evidence>
<sequence length="176" mass="20372">FFLNIFRLKPEDCSIIRLSAPLKKQYSIEHNLDYDRLLDSSPYKEAHRLQMIQWGERKRESDPGYFCHLATEEQDKPVWLVSDCRRPSDVEYFKSHYSTGPAPFPAYSCCVLVRVSASDEVRRSRGWGWVGGVDDGPSECALDEVSCDYHVINNGIEEQLDVKLKELLNFIHKSLK</sequence>
<keyword evidence="11" id="KW-0067">ATP-binding</keyword>
<evidence type="ECO:0000256" key="3">
    <source>
        <dbReference type="ARBA" id="ARBA00012958"/>
    </source>
</evidence>
<comment type="subcellular location">
    <subcellularLocation>
        <location evidence="1">Cytoplasm</location>
        <location evidence="1">Cytosol</location>
    </subcellularLocation>
</comment>
<dbReference type="RefSeq" id="XP_019862067.1">
    <property type="nucleotide sequence ID" value="XM_020006508.1"/>
</dbReference>
<keyword evidence="10" id="KW-0152">Cholesterol biosynthesis</keyword>
<evidence type="ECO:0000256" key="10">
    <source>
        <dbReference type="ARBA" id="ARBA00022778"/>
    </source>
</evidence>
<organism evidence="18 19">
    <name type="scientific">Amphimedon queenslandica</name>
    <name type="common">Sponge</name>
    <dbReference type="NCBI Taxonomy" id="400682"/>
    <lineage>
        <taxon>Eukaryota</taxon>
        <taxon>Metazoa</taxon>
        <taxon>Porifera</taxon>
        <taxon>Demospongiae</taxon>
        <taxon>Heteroscleromorpha</taxon>
        <taxon>Haplosclerida</taxon>
        <taxon>Niphatidae</taxon>
        <taxon>Amphimedon</taxon>
    </lineage>
</organism>
<dbReference type="PANTHER" id="PTHR13101:SF1">
    <property type="entry name" value="PHOSPHOMEVALONATE KINASE"/>
    <property type="match status" value="1"/>
</dbReference>
<evidence type="ECO:0000256" key="16">
    <source>
        <dbReference type="ARBA" id="ARBA00023221"/>
    </source>
</evidence>
<dbReference type="Pfam" id="PF04275">
    <property type="entry name" value="P-mevalo_kinase"/>
    <property type="match status" value="1"/>
</dbReference>
<dbReference type="InterPro" id="IPR027417">
    <property type="entry name" value="P-loop_NTPase"/>
</dbReference>
<evidence type="ECO:0000256" key="5">
    <source>
        <dbReference type="ARBA" id="ARBA00022516"/>
    </source>
</evidence>
<keyword evidence="4" id="KW-0963">Cytoplasm</keyword>
<evidence type="ECO:0000256" key="17">
    <source>
        <dbReference type="ARBA" id="ARBA00034549"/>
    </source>
</evidence>
<evidence type="ECO:0000256" key="7">
    <source>
        <dbReference type="ARBA" id="ARBA00022679"/>
    </source>
</evidence>
<evidence type="ECO:0000256" key="11">
    <source>
        <dbReference type="ARBA" id="ARBA00022840"/>
    </source>
</evidence>
<keyword evidence="14" id="KW-0443">Lipid metabolism</keyword>
<dbReference type="AlphaFoldDB" id="A0AAN0JY83"/>
<keyword evidence="12" id="KW-0752">Steroid biosynthesis</keyword>
<evidence type="ECO:0000256" key="8">
    <source>
        <dbReference type="ARBA" id="ARBA00022741"/>
    </source>
</evidence>
<dbReference type="GO" id="GO:0004631">
    <property type="term" value="F:phosphomevalonate kinase activity"/>
    <property type="evidence" value="ECO:0007669"/>
    <property type="project" value="UniProtKB-EC"/>
</dbReference>
<evidence type="ECO:0000256" key="1">
    <source>
        <dbReference type="ARBA" id="ARBA00004514"/>
    </source>
</evidence>
<dbReference type="GO" id="GO:0006695">
    <property type="term" value="P:cholesterol biosynthetic process"/>
    <property type="evidence" value="ECO:0007669"/>
    <property type="project" value="UniProtKB-KW"/>
</dbReference>
<dbReference type="Gene3D" id="3.40.50.300">
    <property type="entry name" value="P-loop containing nucleotide triphosphate hydrolases"/>
    <property type="match status" value="1"/>
</dbReference>
<dbReference type="EC" id="2.7.4.2" evidence="3"/>
<keyword evidence="13" id="KW-0756">Sterol biosynthesis</keyword>
<proteinExistence type="predicted"/>
<accession>A0AAN0JY83</accession>
<keyword evidence="6" id="KW-0153">Cholesterol metabolism</keyword>
<keyword evidence="8" id="KW-0547">Nucleotide-binding</keyword>
<dbReference type="Proteomes" id="UP000007879">
    <property type="component" value="Unassembled WGS sequence"/>
</dbReference>
<keyword evidence="9" id="KW-0418">Kinase</keyword>
<evidence type="ECO:0000256" key="9">
    <source>
        <dbReference type="ARBA" id="ARBA00022777"/>
    </source>
</evidence>
<evidence type="ECO:0000256" key="14">
    <source>
        <dbReference type="ARBA" id="ARBA00023098"/>
    </source>
</evidence>
<keyword evidence="19" id="KW-1185">Reference proteome</keyword>
<dbReference type="GO" id="GO:0005524">
    <property type="term" value="F:ATP binding"/>
    <property type="evidence" value="ECO:0007669"/>
    <property type="project" value="UniProtKB-KW"/>
</dbReference>
<dbReference type="GO" id="GO:0005829">
    <property type="term" value="C:cytosol"/>
    <property type="evidence" value="ECO:0007669"/>
    <property type="project" value="UniProtKB-SubCell"/>
</dbReference>
<evidence type="ECO:0000256" key="6">
    <source>
        <dbReference type="ARBA" id="ARBA00022548"/>
    </source>
</evidence>
<keyword evidence="16" id="KW-0753">Steroid metabolism</keyword>
<evidence type="ECO:0000256" key="15">
    <source>
        <dbReference type="ARBA" id="ARBA00023166"/>
    </source>
</evidence>
<evidence type="ECO:0000256" key="2">
    <source>
        <dbReference type="ARBA" id="ARBA00005017"/>
    </source>
</evidence>
<reference evidence="18" key="2">
    <citation type="submission" date="2024-06" db="UniProtKB">
        <authorList>
            <consortium name="EnsemblMetazoa"/>
        </authorList>
    </citation>
    <scope>IDENTIFICATION</scope>
</reference>
<name>A0AAN0JY83_AMPQE</name>